<protein>
    <submittedName>
        <fullName evidence="3">Golgi complex subunit 6</fullName>
    </submittedName>
</protein>
<sequence length="834" mass="89767">MSAAVTSPPPTAGGNNALSDKVQRALQVRTDTPAMKAALDALAHLPANIATTTGGAKASGEETVIVDSRSVRVAIEQDALQQALLLQGELQKLVDTVVTLRQGVSDTAAIADRLCREIQTDVTVTLQPTPSVLPPVLMDSTTEGQQQSEGSTEHNTPTTQLEESQLARTLHDAFMAREQAEKRLTVVQAFLDKFDLSEEDARLLDHYNFEDAVEAVAMGAESPVNGMAFLKALARVVQIRTALSESFGDTASASGAGSGDGSGDGLGASSALRMMESLAQKQEQAYERLYHWLQNFLQLSANNNATQASGGEDSGEDRLDEIVSHPFCQLALKTLQHVPAFYTHTLELIATARRTQATKQFLLALTSGYAGMPPLEMKAHDPVVYVGDMLAFVFRSFSVEADFARSMQSLQLSPIGGGDEEENSSTAAETTTMDSSEHEMGIPPASSMETPALISTQETLALTMSGVARPLKSRILQVIATLARSVRDGEGGDNDELESHDSMMDELEEEGTRARHKVTQLYEICGLLLFYSSAMETTQLKLDPRRRASLSGSFREDSTATPAPATHEHSPLMKSVLECLGEATSAYEATFRVYSAMLEQLTVASGDSEAALANQIIVAIAQSRAKSPGFSQDVPCPKEYSMILSLDWALEVILEATLNSCKSLDDAHCLQEAVLKSQTGAIGDAAQELTRRIQEKESELIQELVSRETVNVMDLCGLGSTATAWKNFQKASAEGGALTESLAAYPGLGPEEVQDAIKEFYTSLYSPPLPSLETGVKDPTVRKAARRQIAGRVCTFYKELYEAIMAAHSSESGGYEDVKFLGHTPEQVVTLFSA</sequence>
<dbReference type="PANTHER" id="PTHR21506">
    <property type="entry name" value="COMPONENT OF OLIGOMERIC GOLGI COMPLEX 6"/>
    <property type="match status" value="1"/>
</dbReference>
<evidence type="ECO:0000259" key="2">
    <source>
        <dbReference type="Pfam" id="PF20653"/>
    </source>
</evidence>
<dbReference type="GO" id="GO:0006891">
    <property type="term" value="P:intra-Golgi vesicle-mediated transport"/>
    <property type="evidence" value="ECO:0007669"/>
    <property type="project" value="InterPro"/>
</dbReference>
<proteinExistence type="predicted"/>
<accession>A0A9N8DDJ8</accession>
<feature type="region of interest" description="Disordered" evidence="1">
    <location>
        <begin position="129"/>
        <end position="162"/>
    </location>
</feature>
<gene>
    <name evidence="3" type="ORF">SEMRO_70_G038740.1</name>
</gene>
<evidence type="ECO:0000313" key="4">
    <source>
        <dbReference type="Proteomes" id="UP001153069"/>
    </source>
</evidence>
<dbReference type="SMART" id="SM01087">
    <property type="entry name" value="COG6"/>
    <property type="match status" value="1"/>
</dbReference>
<comment type="caution">
    <text evidence="3">The sequence shown here is derived from an EMBL/GenBank/DDBJ whole genome shotgun (WGS) entry which is preliminary data.</text>
</comment>
<dbReference type="PANTHER" id="PTHR21506:SF0">
    <property type="entry name" value="CONSERVED OLIGOMERIC GOLGI COMPLEX SUBUNIT 6"/>
    <property type="match status" value="1"/>
</dbReference>
<feature type="domain" description="Conserved Oligomeric Golgi complex subunit 6 C-terminal" evidence="2">
    <location>
        <begin position="684"/>
        <end position="831"/>
    </location>
</feature>
<dbReference type="Pfam" id="PF20653">
    <property type="entry name" value="COG6_C"/>
    <property type="match status" value="2"/>
</dbReference>
<keyword evidence="4" id="KW-1185">Reference proteome</keyword>
<feature type="compositionally biased region" description="Polar residues" evidence="1">
    <location>
        <begin position="139"/>
        <end position="162"/>
    </location>
</feature>
<reference evidence="3" key="1">
    <citation type="submission" date="2020-06" db="EMBL/GenBank/DDBJ databases">
        <authorList>
            <consortium name="Plant Systems Biology data submission"/>
        </authorList>
    </citation>
    <scope>NUCLEOTIDE SEQUENCE</scope>
    <source>
        <strain evidence="3">D6</strain>
    </source>
</reference>
<evidence type="ECO:0000256" key="1">
    <source>
        <dbReference type="SAM" id="MobiDB-lite"/>
    </source>
</evidence>
<name>A0A9N8DDJ8_9STRA</name>
<organism evidence="3 4">
    <name type="scientific">Seminavis robusta</name>
    <dbReference type="NCBI Taxonomy" id="568900"/>
    <lineage>
        <taxon>Eukaryota</taxon>
        <taxon>Sar</taxon>
        <taxon>Stramenopiles</taxon>
        <taxon>Ochrophyta</taxon>
        <taxon>Bacillariophyta</taxon>
        <taxon>Bacillariophyceae</taxon>
        <taxon>Bacillariophycidae</taxon>
        <taxon>Naviculales</taxon>
        <taxon>Naviculaceae</taxon>
        <taxon>Seminavis</taxon>
    </lineage>
</organism>
<dbReference type="InterPro" id="IPR048369">
    <property type="entry name" value="COG6_C"/>
</dbReference>
<dbReference type="Proteomes" id="UP001153069">
    <property type="component" value="Unassembled WGS sequence"/>
</dbReference>
<feature type="region of interest" description="Disordered" evidence="1">
    <location>
        <begin position="412"/>
        <end position="448"/>
    </location>
</feature>
<dbReference type="EMBL" id="CAICTM010000069">
    <property type="protein sequence ID" value="CAB9499830.1"/>
    <property type="molecule type" value="Genomic_DNA"/>
</dbReference>
<feature type="domain" description="Conserved Oligomeric Golgi complex subunit 6 C-terminal" evidence="2">
    <location>
        <begin position="270"/>
        <end position="481"/>
    </location>
</feature>
<dbReference type="AlphaFoldDB" id="A0A9N8DDJ8"/>
<dbReference type="GO" id="GO:0017119">
    <property type="term" value="C:Golgi transport complex"/>
    <property type="evidence" value="ECO:0007669"/>
    <property type="project" value="InterPro"/>
</dbReference>
<dbReference type="OrthoDB" id="272987at2759"/>
<dbReference type="InterPro" id="IPR010490">
    <property type="entry name" value="COG6"/>
</dbReference>
<evidence type="ECO:0000313" key="3">
    <source>
        <dbReference type="EMBL" id="CAB9499830.1"/>
    </source>
</evidence>